<dbReference type="PATRIC" id="fig|722438.3.peg.47"/>
<feature type="binding site" evidence="8">
    <location>
        <begin position="214"/>
        <end position="216"/>
    </location>
    <ligand>
        <name>ATP</name>
        <dbReference type="ChEBI" id="CHEBI:30616"/>
    </ligand>
</feature>
<dbReference type="AlphaFoldDB" id="A0A0H3DNM2"/>
<dbReference type="SUPFAM" id="SSF55681">
    <property type="entry name" value="Class II aaRS and biotin synthetases"/>
    <property type="match status" value="1"/>
</dbReference>
<comment type="caution">
    <text evidence="8">Lacks conserved residue(s) required for the propagation of feature annotation.</text>
</comment>
<dbReference type="PRINTS" id="PR01042">
    <property type="entry name" value="TRNASYNTHASP"/>
</dbReference>
<dbReference type="GO" id="GO:0005524">
    <property type="term" value="F:ATP binding"/>
    <property type="evidence" value="ECO:0007669"/>
    <property type="project" value="UniProtKB-UniRule"/>
</dbReference>
<comment type="subcellular location">
    <subcellularLocation>
        <location evidence="8">Cytoplasm</location>
    </subcellularLocation>
</comment>
<dbReference type="Proteomes" id="UP000007756">
    <property type="component" value="Chromosome"/>
</dbReference>
<name>A0A0H3DNM2_MYCPB</name>
<dbReference type="InterPro" id="IPR004115">
    <property type="entry name" value="GAD-like_sf"/>
</dbReference>
<dbReference type="KEGG" id="mpj:MPNE_0050"/>
<dbReference type="GO" id="GO:0004815">
    <property type="term" value="F:aspartate-tRNA ligase activity"/>
    <property type="evidence" value="ECO:0007669"/>
    <property type="project" value="UniProtKB-UniRule"/>
</dbReference>
<proteinExistence type="inferred from homology"/>
<dbReference type="RefSeq" id="WP_010874403.1">
    <property type="nucleotide sequence ID" value="NZ_CP010546.1"/>
</dbReference>
<dbReference type="InterPro" id="IPR045864">
    <property type="entry name" value="aa-tRNA-synth_II/BPL/LPL"/>
</dbReference>
<keyword evidence="4 8" id="KW-0547">Nucleotide-binding</keyword>
<dbReference type="GO" id="GO:0006422">
    <property type="term" value="P:aspartyl-tRNA aminoacylation"/>
    <property type="evidence" value="ECO:0007669"/>
    <property type="project" value="UniProtKB-UniRule"/>
</dbReference>
<keyword evidence="7 8" id="KW-0030">Aminoacyl-tRNA synthetase</keyword>
<sequence length="557" mass="64114">MNLDNAKCFKQRVFIGNLTSEHLNKTVTIAGWVKRIKKLGELNFVIVGDKTNTIQVTCKNKEQVKYLTREDLVIVKGKLKRLDSVRFEITNPTITLFAKSKTPPLIIEDKTDALEEVRLRYRYLDLRRPVMQKRLALRHKVTLAVRNWLDQMGFIEVETPTLTKSTPEGARDFLVPARIREHSFYALPQSPQIYKQLLMVGGTEKYFQIAHVYRDEDSRKDRQPEHTQIDLEVAFYTKEMVMDLIQRLFVDVFRQVLNIKLKKPFPVLKFAEAFNRFGSDKPDLRYGFELEDCTDLFQDSPNQFTNLINAGGIVGGIQLPNLYLDEVSFKALRKLAKDNGVSLEFYSDKASSLKQPLDLPLAGTILLVAHKSKTQAWTALGAIRNELKYHLNLVKPNQYSFCWIVDFPLYEFDEKEQKWVSAHNMFSNPQPQWLVNFENHKAEALSEQYDLVLNGFELGSGSIRIHDPEVQTRLMQSLGVDPQQFGFVMEAYQYGAPVHAGMGLGLDRLMMIINNVDNIREVMAFPKNAQGIEMHTNAPDQVDIKDITTIWSKHPVK</sequence>
<keyword evidence="6 8" id="KW-0648">Protein biosynthesis</keyword>
<dbReference type="Pfam" id="PF01336">
    <property type="entry name" value="tRNA_anti-codon"/>
    <property type="match status" value="1"/>
</dbReference>
<comment type="similarity">
    <text evidence="1 8">Belongs to the class-II aminoacyl-tRNA synthetase family. Type 1 subfamily.</text>
</comment>
<comment type="catalytic activity">
    <reaction evidence="8">
        <text>tRNA(Asp) + L-aspartate + ATP = L-aspartyl-tRNA(Asp) + AMP + diphosphate</text>
        <dbReference type="Rhea" id="RHEA:19649"/>
        <dbReference type="Rhea" id="RHEA-COMP:9660"/>
        <dbReference type="Rhea" id="RHEA-COMP:9678"/>
        <dbReference type="ChEBI" id="CHEBI:29991"/>
        <dbReference type="ChEBI" id="CHEBI:30616"/>
        <dbReference type="ChEBI" id="CHEBI:33019"/>
        <dbReference type="ChEBI" id="CHEBI:78442"/>
        <dbReference type="ChEBI" id="CHEBI:78516"/>
        <dbReference type="ChEBI" id="CHEBI:456215"/>
        <dbReference type="EC" id="6.1.1.12"/>
    </reaction>
</comment>
<keyword evidence="3 8" id="KW-0436">Ligase</keyword>
<dbReference type="Pfam" id="PF00152">
    <property type="entry name" value="tRNA-synt_2"/>
    <property type="match status" value="1"/>
</dbReference>
<dbReference type="NCBIfam" id="TIGR00459">
    <property type="entry name" value="aspS_bact"/>
    <property type="match status" value="1"/>
</dbReference>
<evidence type="ECO:0000256" key="8">
    <source>
        <dbReference type="HAMAP-Rule" id="MF_00044"/>
    </source>
</evidence>
<dbReference type="InterPro" id="IPR047090">
    <property type="entry name" value="AspRS_core"/>
</dbReference>
<dbReference type="SUPFAM" id="SSF50249">
    <property type="entry name" value="Nucleic acid-binding proteins"/>
    <property type="match status" value="1"/>
</dbReference>
<accession>A0A0H3DNM2</accession>
<dbReference type="Gene3D" id="2.40.50.140">
    <property type="entry name" value="Nucleic acid-binding proteins"/>
    <property type="match status" value="1"/>
</dbReference>
<dbReference type="HAMAP" id="MF_00044">
    <property type="entry name" value="Asp_tRNA_synth_type1"/>
    <property type="match status" value="1"/>
</dbReference>
<dbReference type="STRING" id="722438.F539_00245"/>
<feature type="binding site" evidence="8">
    <location>
        <begin position="505"/>
        <end position="508"/>
    </location>
    <ligand>
        <name>ATP</name>
        <dbReference type="ChEBI" id="CHEBI:30616"/>
    </ligand>
</feature>
<evidence type="ECO:0000256" key="3">
    <source>
        <dbReference type="ARBA" id="ARBA00022598"/>
    </source>
</evidence>
<dbReference type="PANTHER" id="PTHR22594">
    <property type="entry name" value="ASPARTYL/LYSYL-TRNA SYNTHETASE"/>
    <property type="match status" value="1"/>
</dbReference>
<dbReference type="InterPro" id="IPR012340">
    <property type="entry name" value="NA-bd_OB-fold"/>
</dbReference>
<dbReference type="SMR" id="A0A0H3DNM2"/>
<evidence type="ECO:0000313" key="10">
    <source>
        <dbReference type="EMBL" id="ADK86802.1"/>
    </source>
</evidence>
<dbReference type="PROSITE" id="PS50862">
    <property type="entry name" value="AA_TRNA_LIGASE_II"/>
    <property type="match status" value="1"/>
</dbReference>
<evidence type="ECO:0000256" key="7">
    <source>
        <dbReference type="ARBA" id="ARBA00023146"/>
    </source>
</evidence>
<feature type="binding site" evidence="8">
    <location>
        <position position="457"/>
    </location>
    <ligand>
        <name>ATP</name>
        <dbReference type="ChEBI" id="CHEBI:30616"/>
    </ligand>
</feature>
<feature type="binding site" evidence="8">
    <location>
        <position position="223"/>
    </location>
    <ligand>
        <name>ATP</name>
        <dbReference type="ChEBI" id="CHEBI:30616"/>
    </ligand>
</feature>
<reference evidence="10 11" key="1">
    <citation type="journal article" date="2010" name="Appl. Environ. Microbiol.">
        <title>Targeted chromosomal knockouts in Mycoplasma pneumoniae.</title>
        <authorList>
            <person name="Krishnakumar R."/>
            <person name="Assad-Garcia N."/>
            <person name="Benders G.A."/>
            <person name="Phan Q."/>
            <person name="Montague M.G."/>
            <person name="Glass J.I."/>
        </authorList>
    </citation>
    <scope>NUCLEOTIDE SEQUENCE [LARGE SCALE GENOMIC DNA]</scope>
    <source>
        <strain evidence="11">ATCC 15531 / DSM 22911 / NBRC 14401 / NCTC 10119 / FH</strain>
    </source>
</reference>
<dbReference type="GeneID" id="66609316"/>
<dbReference type="NCBIfam" id="NF001750">
    <property type="entry name" value="PRK00476.1"/>
    <property type="match status" value="1"/>
</dbReference>
<gene>
    <name evidence="8 10" type="primary">aspS</name>
    <name evidence="10" type="ordered locus">MPNE_0050</name>
</gene>
<dbReference type="InterPro" id="IPR002312">
    <property type="entry name" value="Asp/Asn-tRNA-synth_IIb"/>
</dbReference>
<feature type="binding site" evidence="8">
    <location>
        <position position="423"/>
    </location>
    <ligand>
        <name>L-aspartate</name>
        <dbReference type="ChEBI" id="CHEBI:29991"/>
    </ligand>
</feature>
<dbReference type="eggNOG" id="COG0173">
    <property type="taxonomic scope" value="Bacteria"/>
</dbReference>
<dbReference type="EC" id="6.1.1.12" evidence="8"/>
<dbReference type="Gene3D" id="3.30.1360.30">
    <property type="entry name" value="GAD-like domain"/>
    <property type="match status" value="1"/>
</dbReference>
<evidence type="ECO:0000256" key="1">
    <source>
        <dbReference type="ARBA" id="ARBA00006303"/>
    </source>
</evidence>
<dbReference type="Gene3D" id="3.30.930.10">
    <property type="entry name" value="Bira Bifunctional Protein, Domain 2"/>
    <property type="match status" value="2"/>
</dbReference>
<dbReference type="CDD" id="cd00777">
    <property type="entry name" value="AspRS_core"/>
    <property type="match status" value="1"/>
</dbReference>
<comment type="subunit">
    <text evidence="2 8">Homodimer.</text>
</comment>
<dbReference type="InterPro" id="IPR004365">
    <property type="entry name" value="NA-bd_OB_tRNA"/>
</dbReference>
<evidence type="ECO:0000256" key="4">
    <source>
        <dbReference type="ARBA" id="ARBA00022741"/>
    </source>
</evidence>
<evidence type="ECO:0000313" key="11">
    <source>
        <dbReference type="Proteomes" id="UP000007756"/>
    </source>
</evidence>
<protein>
    <recommendedName>
        <fullName evidence="8">Aspartate--tRNA ligase</fullName>
        <ecNumber evidence="8">6.1.1.12</ecNumber>
    </recommendedName>
    <alternativeName>
        <fullName evidence="8">Aspartyl-tRNA synthetase</fullName>
        <shortName evidence="8">AspRS</shortName>
    </alternativeName>
</protein>
<feature type="binding site" evidence="8">
    <location>
        <position position="168"/>
    </location>
    <ligand>
        <name>L-aspartate</name>
        <dbReference type="ChEBI" id="CHEBI:29991"/>
    </ligand>
</feature>
<dbReference type="PANTHER" id="PTHR22594:SF5">
    <property type="entry name" value="ASPARTATE--TRNA LIGASE, MITOCHONDRIAL"/>
    <property type="match status" value="1"/>
</dbReference>
<dbReference type="InterPro" id="IPR004524">
    <property type="entry name" value="Asp-tRNA-ligase_1"/>
</dbReference>
<feature type="binding site" evidence="8">
    <location>
        <position position="214"/>
    </location>
    <ligand>
        <name>L-aspartate</name>
        <dbReference type="ChEBI" id="CHEBI:29991"/>
    </ligand>
</feature>
<dbReference type="InterPro" id="IPR004364">
    <property type="entry name" value="Aa-tRNA-synt_II"/>
</dbReference>
<dbReference type="EMBL" id="CP002077">
    <property type="protein sequence ID" value="ADK86802.1"/>
    <property type="molecule type" value="Genomic_DNA"/>
</dbReference>
<evidence type="ECO:0000256" key="5">
    <source>
        <dbReference type="ARBA" id="ARBA00022840"/>
    </source>
</evidence>
<keyword evidence="8" id="KW-0963">Cytoplasm</keyword>
<dbReference type="InterPro" id="IPR006195">
    <property type="entry name" value="aa-tRNA-synth_II"/>
</dbReference>
<feature type="domain" description="Aminoacyl-transfer RNA synthetases class-II family profile" evidence="9">
    <location>
        <begin position="135"/>
        <end position="526"/>
    </location>
</feature>
<keyword evidence="5 8" id="KW-0067">ATP-binding</keyword>
<evidence type="ECO:0000256" key="6">
    <source>
        <dbReference type="ARBA" id="ARBA00022917"/>
    </source>
</evidence>
<dbReference type="SUPFAM" id="SSF55261">
    <property type="entry name" value="GAD domain-like"/>
    <property type="match status" value="1"/>
</dbReference>
<dbReference type="PaxDb" id="722438-MPNE_0050"/>
<evidence type="ECO:0000256" key="2">
    <source>
        <dbReference type="ARBA" id="ARBA00011738"/>
    </source>
</evidence>
<feature type="region of interest" description="Aspartate" evidence="8">
    <location>
        <begin position="192"/>
        <end position="195"/>
    </location>
</feature>
<organism evidence="10 11">
    <name type="scientific">Mycoplasmoides pneumoniae (strain ATCC 15531 / DSM 23978 / CIP 103766 / NBRC 14401 / NCTC 10119 / FH)</name>
    <name type="common">Mycoplasma pneumoniae</name>
    <dbReference type="NCBI Taxonomy" id="722438"/>
    <lineage>
        <taxon>Bacteria</taxon>
        <taxon>Bacillati</taxon>
        <taxon>Mycoplasmatota</taxon>
        <taxon>Mycoplasmoidales</taxon>
        <taxon>Mycoplasmoidaceae</taxon>
        <taxon>Mycoplasmoides</taxon>
    </lineage>
</organism>
<feature type="binding site" evidence="8">
    <location>
        <position position="464"/>
    </location>
    <ligand>
        <name>L-aspartate</name>
        <dbReference type="ChEBI" id="CHEBI:29991"/>
    </ligand>
</feature>
<comment type="function">
    <text evidence="8">Catalyzes the attachment of L-aspartate to tRNA(Asp) in a two-step reaction: L-aspartate is first activated by ATP to form Asp-AMP and then transferred to the acceptor end of tRNA(Asp).</text>
</comment>
<dbReference type="HOGENOM" id="CLU_014330_3_2_14"/>
<evidence type="ECO:0000259" key="9">
    <source>
        <dbReference type="PROSITE" id="PS50862"/>
    </source>
</evidence>
<dbReference type="GO" id="GO:0003676">
    <property type="term" value="F:nucleic acid binding"/>
    <property type="evidence" value="ECO:0007669"/>
    <property type="project" value="InterPro"/>
</dbReference>
<dbReference type="GO" id="GO:0005737">
    <property type="term" value="C:cytoplasm"/>
    <property type="evidence" value="ECO:0007669"/>
    <property type="project" value="UniProtKB-SubCell"/>
</dbReference>